<evidence type="ECO:0000313" key="3">
    <source>
        <dbReference type="Proteomes" id="UP000827284"/>
    </source>
</evidence>
<dbReference type="SUPFAM" id="SSF81383">
    <property type="entry name" value="F-box domain"/>
    <property type="match status" value="1"/>
</dbReference>
<reference evidence="2" key="1">
    <citation type="submission" date="2021-11" db="EMBL/GenBank/DDBJ databases">
        <authorList>
            <person name="Herlambang A."/>
            <person name="Guo Y."/>
            <person name="Takashima Y."/>
            <person name="Nishizawa T."/>
        </authorList>
    </citation>
    <scope>NUCLEOTIDE SEQUENCE</scope>
    <source>
        <strain evidence="2">E1425</strain>
    </source>
</reference>
<organism evidence="2 3">
    <name type="scientific">Entomortierella parvispora</name>
    <dbReference type="NCBI Taxonomy" id="205924"/>
    <lineage>
        <taxon>Eukaryota</taxon>
        <taxon>Fungi</taxon>
        <taxon>Fungi incertae sedis</taxon>
        <taxon>Mucoromycota</taxon>
        <taxon>Mortierellomycotina</taxon>
        <taxon>Mortierellomycetes</taxon>
        <taxon>Mortierellales</taxon>
        <taxon>Mortierellaceae</taxon>
        <taxon>Entomortierella</taxon>
    </lineage>
</organism>
<reference evidence="2" key="2">
    <citation type="journal article" date="2022" name="Microbiol. Resour. Announc.">
        <title>Whole-Genome Sequence of Entomortierella parvispora E1425, a Mucoromycotan Fungus Associated with Burkholderiaceae-Related Endosymbiotic Bacteria.</title>
        <authorList>
            <person name="Herlambang A."/>
            <person name="Guo Y."/>
            <person name="Takashima Y."/>
            <person name="Narisawa K."/>
            <person name="Ohta H."/>
            <person name="Nishizawa T."/>
        </authorList>
    </citation>
    <scope>NUCLEOTIDE SEQUENCE</scope>
    <source>
        <strain evidence="2">E1425</strain>
    </source>
</reference>
<feature type="region of interest" description="Disordered" evidence="1">
    <location>
        <begin position="1"/>
        <end position="28"/>
    </location>
</feature>
<dbReference type="AlphaFoldDB" id="A0A9P3HE95"/>
<comment type="caution">
    <text evidence="2">The sequence shown here is derived from an EMBL/GenBank/DDBJ whole genome shotgun (WGS) entry which is preliminary data.</text>
</comment>
<evidence type="ECO:0000313" key="2">
    <source>
        <dbReference type="EMBL" id="GJJ74747.1"/>
    </source>
</evidence>
<dbReference type="Gene3D" id="3.80.10.10">
    <property type="entry name" value="Ribonuclease Inhibitor"/>
    <property type="match status" value="1"/>
</dbReference>
<evidence type="ECO:0008006" key="4">
    <source>
        <dbReference type="Google" id="ProtNLM"/>
    </source>
</evidence>
<name>A0A9P3HE95_9FUNG</name>
<keyword evidence="3" id="KW-1185">Reference proteome</keyword>
<dbReference type="EMBL" id="BQFW01000009">
    <property type="protein sequence ID" value="GJJ74747.1"/>
    <property type="molecule type" value="Genomic_DNA"/>
</dbReference>
<gene>
    <name evidence="2" type="ORF">EMPS_07105</name>
</gene>
<protein>
    <recommendedName>
        <fullName evidence="4">F-box domain-containing protein</fullName>
    </recommendedName>
</protein>
<proteinExistence type="predicted"/>
<dbReference type="InterPro" id="IPR036047">
    <property type="entry name" value="F-box-like_dom_sf"/>
</dbReference>
<dbReference type="InterPro" id="IPR032675">
    <property type="entry name" value="LRR_dom_sf"/>
</dbReference>
<feature type="compositionally biased region" description="Basic and acidic residues" evidence="1">
    <location>
        <begin position="8"/>
        <end position="26"/>
    </location>
</feature>
<evidence type="ECO:0000256" key="1">
    <source>
        <dbReference type="SAM" id="MobiDB-lite"/>
    </source>
</evidence>
<sequence length="529" mass="59674">MPKHRRLKEPEQDRPSHGSQHQDRLDAISPPSPLAIPELLQLACQFLDRHSLAMCVRVCRLWHQALGGQLWKAVEKYIGCKPLDRQKSNGPSLSLISKHADFIQNLFLRIPIGDARFPGKSPIHCSRITELTVDSVGHLEVGHIRRHLDHGLSTFIEEHQASLKKLVLHVSPSKALTDAVTSCSRLESLVTRLPDSEEDLDWIDWYRSCGSRLQSLALVSRTSGDFTTSFRNSAAIFDTLDELLSRVPAATLQSLELEAGCPTLSSLQGQLLLVMKSPELKRLSWPGTSTIPILAKAFKRSRHGLFCQELESLAIRGGKFTAMDLKCIIESLPALVDLDLKWSMGDSTPCQYSPFFIHLGLRRLRIDGSQWATSTVVHDLLCSMPSLEVMIANEVLDTTILEDPRPWICTGLKELMILFRFLSGDEGETLILNRLCQLKGLEKLSLQAELRLLLPPTWNDGHLRFRLDHGLDQLKTLRQLRIFEAGHALPWRESEALWALENWTQLREIDIKMDASAQQLLGHRLKVKA</sequence>
<dbReference type="SUPFAM" id="SSF52047">
    <property type="entry name" value="RNI-like"/>
    <property type="match status" value="1"/>
</dbReference>
<accession>A0A9P3HE95</accession>
<dbReference type="OrthoDB" id="2386345at2759"/>
<dbReference type="Proteomes" id="UP000827284">
    <property type="component" value="Unassembled WGS sequence"/>
</dbReference>